<proteinExistence type="predicted"/>
<reference evidence="1 2" key="1">
    <citation type="submission" date="2018-03" db="EMBL/GenBank/DDBJ databases">
        <title>Defining the species Micromonospora saelicesensis and Micromonospora noduli under the framework of genomics.</title>
        <authorList>
            <person name="Riesco R."/>
            <person name="Trujillo M.E."/>
        </authorList>
    </citation>
    <scope>NUCLEOTIDE SEQUENCE [LARGE SCALE GENOMIC DNA]</scope>
    <source>
        <strain evidence="1 2">PSN13</strain>
    </source>
</reference>
<organism evidence="1 2">
    <name type="scientific">Micromonospora saelicesensis</name>
    <dbReference type="NCBI Taxonomy" id="285676"/>
    <lineage>
        <taxon>Bacteria</taxon>
        <taxon>Bacillati</taxon>
        <taxon>Actinomycetota</taxon>
        <taxon>Actinomycetes</taxon>
        <taxon>Micromonosporales</taxon>
        <taxon>Micromonosporaceae</taxon>
        <taxon>Micromonospora</taxon>
    </lineage>
</organism>
<dbReference type="Pfam" id="PF19692">
    <property type="entry name" value="DUF6193"/>
    <property type="match status" value="1"/>
</dbReference>
<evidence type="ECO:0000313" key="1">
    <source>
        <dbReference type="EMBL" id="RAO39476.1"/>
    </source>
</evidence>
<protein>
    <submittedName>
        <fullName evidence="1">Uncharacterized protein</fullName>
    </submittedName>
</protein>
<evidence type="ECO:0000313" key="2">
    <source>
        <dbReference type="Proteomes" id="UP000249419"/>
    </source>
</evidence>
<dbReference type="Proteomes" id="UP000249419">
    <property type="component" value="Unassembled WGS sequence"/>
</dbReference>
<name>A0A328NU45_9ACTN</name>
<accession>A0A328NU45</accession>
<dbReference type="AlphaFoldDB" id="A0A328NU45"/>
<sequence>MGSLSAILQTGFAGVAPLRRALPESAPGWRFVGARVQDGERTATALMGVGERVFLMRFWARGVCLARGDTDDLHAVAGAMRAWQSGSRLRELGHEWPFVAFSPLAEAHERGEGAEYTWRQYHRNTRRAPHLLRLHSFITVAIHEPRLRRLMPFTSHGTLGFSRTVGYPYSGDCPWVEPLDGDRYRVTAADRRHEWGTADAARCVALVLAGLAD</sequence>
<gene>
    <name evidence="1" type="ORF">PSN13_00500</name>
</gene>
<dbReference type="InterPro" id="IPR045682">
    <property type="entry name" value="DUF6193"/>
</dbReference>
<dbReference type="EMBL" id="PYAG01000001">
    <property type="protein sequence ID" value="RAO39476.1"/>
    <property type="molecule type" value="Genomic_DNA"/>
</dbReference>
<comment type="caution">
    <text evidence="1">The sequence shown here is derived from an EMBL/GenBank/DDBJ whole genome shotgun (WGS) entry which is preliminary data.</text>
</comment>